<keyword evidence="2" id="KW-1185">Reference proteome</keyword>
<gene>
    <name evidence="1" type="ORF">DVH24_039323</name>
</gene>
<dbReference type="EMBL" id="RDQH01000341">
    <property type="protein sequence ID" value="RXH75624.1"/>
    <property type="molecule type" value="Genomic_DNA"/>
</dbReference>
<sequence>MAYENSFVQPAIPRLDGLYDHWSMLMENFLRSKEYWNLVEVGITAAVEGSDSDELKLKDLKANNYLFQAIDRSTLETILKKDTANDIYGLLDSYGLIGFRVLGDMRFPVKKVMIVNRDEDIPISVLVLGCRRNDGHSCPDEEVDYGYFMIDKVDGDLKEALQKDVLVCIPFAAIQEKKKNENDKDKGWELIVLKRMDGLL</sequence>
<evidence type="ECO:0008006" key="3">
    <source>
        <dbReference type="Google" id="ProtNLM"/>
    </source>
</evidence>
<organism evidence="1 2">
    <name type="scientific">Malus domestica</name>
    <name type="common">Apple</name>
    <name type="synonym">Pyrus malus</name>
    <dbReference type="NCBI Taxonomy" id="3750"/>
    <lineage>
        <taxon>Eukaryota</taxon>
        <taxon>Viridiplantae</taxon>
        <taxon>Streptophyta</taxon>
        <taxon>Embryophyta</taxon>
        <taxon>Tracheophyta</taxon>
        <taxon>Spermatophyta</taxon>
        <taxon>Magnoliopsida</taxon>
        <taxon>eudicotyledons</taxon>
        <taxon>Gunneridae</taxon>
        <taxon>Pentapetalae</taxon>
        <taxon>rosids</taxon>
        <taxon>fabids</taxon>
        <taxon>Rosales</taxon>
        <taxon>Rosaceae</taxon>
        <taxon>Amygdaloideae</taxon>
        <taxon>Maleae</taxon>
        <taxon>Malus</taxon>
    </lineage>
</organism>
<comment type="caution">
    <text evidence="1">The sequence shown here is derived from an EMBL/GenBank/DDBJ whole genome shotgun (WGS) entry which is preliminary data.</text>
</comment>
<dbReference type="Proteomes" id="UP000290289">
    <property type="component" value="Chromosome 15"/>
</dbReference>
<dbReference type="AlphaFoldDB" id="A0A498HZU0"/>
<proteinExistence type="predicted"/>
<evidence type="ECO:0000313" key="1">
    <source>
        <dbReference type="EMBL" id="RXH75624.1"/>
    </source>
</evidence>
<accession>A0A498HZU0</accession>
<reference evidence="1 2" key="1">
    <citation type="submission" date="2018-10" db="EMBL/GenBank/DDBJ databases">
        <title>A high-quality apple genome assembly.</title>
        <authorList>
            <person name="Hu J."/>
        </authorList>
    </citation>
    <scope>NUCLEOTIDE SEQUENCE [LARGE SCALE GENOMIC DNA]</scope>
    <source>
        <strain evidence="2">cv. HFTH1</strain>
        <tissue evidence="1">Young leaf</tissue>
    </source>
</reference>
<protein>
    <recommendedName>
        <fullName evidence="3">DUF4219 domain-containing protein</fullName>
    </recommendedName>
</protein>
<name>A0A498HZU0_MALDO</name>
<evidence type="ECO:0000313" key="2">
    <source>
        <dbReference type="Proteomes" id="UP000290289"/>
    </source>
</evidence>